<evidence type="ECO:0000256" key="2">
    <source>
        <dbReference type="ARBA" id="ARBA00010617"/>
    </source>
</evidence>
<evidence type="ECO:0000256" key="4">
    <source>
        <dbReference type="ARBA" id="ARBA00022723"/>
    </source>
</evidence>
<evidence type="ECO:0000256" key="5">
    <source>
        <dbReference type="ARBA" id="ARBA00023002"/>
    </source>
</evidence>
<dbReference type="InterPro" id="IPR001128">
    <property type="entry name" value="Cyt_P450"/>
</dbReference>
<dbReference type="InterPro" id="IPR036396">
    <property type="entry name" value="Cyt_P450_sf"/>
</dbReference>
<dbReference type="EMBL" id="BAABJM010000001">
    <property type="protein sequence ID" value="GAA5041705.1"/>
    <property type="molecule type" value="Genomic_DNA"/>
</dbReference>
<gene>
    <name evidence="9" type="ORF">GCM10023318_01060</name>
</gene>
<evidence type="ECO:0000256" key="3">
    <source>
        <dbReference type="ARBA" id="ARBA00022617"/>
    </source>
</evidence>
<reference evidence="10" key="1">
    <citation type="journal article" date="2019" name="Int. J. Syst. Evol. Microbiol.">
        <title>The Global Catalogue of Microorganisms (GCM) 10K type strain sequencing project: providing services to taxonomists for standard genome sequencing and annotation.</title>
        <authorList>
            <consortium name="The Broad Institute Genomics Platform"/>
            <consortium name="The Broad Institute Genome Sequencing Center for Infectious Disease"/>
            <person name="Wu L."/>
            <person name="Ma J."/>
        </authorList>
    </citation>
    <scope>NUCLEOTIDE SEQUENCE [LARGE SCALE GENOMIC DNA]</scope>
    <source>
        <strain evidence="10">JCM 18298</strain>
    </source>
</reference>
<dbReference type="SUPFAM" id="SSF48264">
    <property type="entry name" value="Cytochrome P450"/>
    <property type="match status" value="1"/>
</dbReference>
<dbReference type="PANTHER" id="PTHR46696">
    <property type="entry name" value="P450, PUTATIVE (EUROFUNG)-RELATED"/>
    <property type="match status" value="1"/>
</dbReference>
<keyword evidence="7 8" id="KW-0503">Monooxygenase</keyword>
<dbReference type="InterPro" id="IPR002397">
    <property type="entry name" value="Cyt_P450_B"/>
</dbReference>
<proteinExistence type="inferred from homology"/>
<evidence type="ECO:0000256" key="7">
    <source>
        <dbReference type="ARBA" id="ARBA00023033"/>
    </source>
</evidence>
<keyword evidence="3 8" id="KW-0349">Heme</keyword>
<evidence type="ECO:0000313" key="10">
    <source>
        <dbReference type="Proteomes" id="UP001500603"/>
    </source>
</evidence>
<keyword evidence="10" id="KW-1185">Reference proteome</keyword>
<organism evidence="9 10">
    <name type="scientific">Nocardia callitridis</name>
    <dbReference type="NCBI Taxonomy" id="648753"/>
    <lineage>
        <taxon>Bacteria</taxon>
        <taxon>Bacillati</taxon>
        <taxon>Actinomycetota</taxon>
        <taxon>Actinomycetes</taxon>
        <taxon>Mycobacteriales</taxon>
        <taxon>Nocardiaceae</taxon>
        <taxon>Nocardia</taxon>
    </lineage>
</organism>
<name>A0ABP9JQN8_9NOCA</name>
<comment type="caution">
    <text evidence="9">The sequence shown here is derived from an EMBL/GenBank/DDBJ whole genome shotgun (WGS) entry which is preliminary data.</text>
</comment>
<dbReference type="Proteomes" id="UP001500603">
    <property type="component" value="Unassembled WGS sequence"/>
</dbReference>
<evidence type="ECO:0000256" key="8">
    <source>
        <dbReference type="RuleBase" id="RU000461"/>
    </source>
</evidence>
<sequence>MDLDGKHLDGKRGPLGRVRPHYWLRWLTDHGVARVALRTQARRGDVFAELMGGPRGFDDPYPLIEQLRTSGPLVRAPLTYVTFDHKISRKMLRDSTFGIPPRQTFDSGNALDWFAKRFPLPPSPVEPPSMLVINPPEHTRMRKPVASAFTPRAITRLSERVESVTEQLLRELPAGGSVDLMKDFAAQVPIAIISEMLGFPNSDRNLFLAWGDRMTPLLDLGISWRTYRRALLAMEVMDGYLDEHIAHLRRSPGDDILSTLVSAGELDNRSLKATASLLMGAGFETTVNLIGNGVAQLLAHPDQLARLRAEPELWPNAIEEILRIDPPVQTTARIAHADTEIAGVPLGAGSVVILSLAGANRDPAVFDEPDRFDIARPNAKDHLSFSNGLHVCLGASLARMEGTYALRALFDNFPDLRLTEPPRRRKLFTLHGFEHMRVGLGRRSSVEAVAATH</sequence>
<comment type="cofactor">
    <cofactor evidence="1">
        <name>heme</name>
        <dbReference type="ChEBI" id="CHEBI:30413"/>
    </cofactor>
</comment>
<dbReference type="RefSeq" id="WP_425577495.1">
    <property type="nucleotide sequence ID" value="NZ_BAABJM010000001.1"/>
</dbReference>
<dbReference type="PROSITE" id="PS00086">
    <property type="entry name" value="CYTOCHROME_P450"/>
    <property type="match status" value="1"/>
</dbReference>
<dbReference type="Gene3D" id="1.10.630.10">
    <property type="entry name" value="Cytochrome P450"/>
    <property type="match status" value="1"/>
</dbReference>
<dbReference type="CDD" id="cd20625">
    <property type="entry name" value="CYP164-like"/>
    <property type="match status" value="1"/>
</dbReference>
<keyword evidence="6 8" id="KW-0408">Iron</keyword>
<keyword evidence="4 8" id="KW-0479">Metal-binding</keyword>
<accession>A0ABP9JQN8</accession>
<keyword evidence="5 8" id="KW-0560">Oxidoreductase</keyword>
<protein>
    <submittedName>
        <fullName evidence="9">Cytochrome P450</fullName>
    </submittedName>
</protein>
<evidence type="ECO:0000256" key="6">
    <source>
        <dbReference type="ARBA" id="ARBA00023004"/>
    </source>
</evidence>
<dbReference type="Pfam" id="PF00067">
    <property type="entry name" value="p450"/>
    <property type="match status" value="1"/>
</dbReference>
<evidence type="ECO:0000313" key="9">
    <source>
        <dbReference type="EMBL" id="GAA5041705.1"/>
    </source>
</evidence>
<evidence type="ECO:0000256" key="1">
    <source>
        <dbReference type="ARBA" id="ARBA00001971"/>
    </source>
</evidence>
<dbReference type="PANTHER" id="PTHR46696:SF4">
    <property type="entry name" value="BIOTIN BIOSYNTHESIS CYTOCHROME P450"/>
    <property type="match status" value="1"/>
</dbReference>
<comment type="similarity">
    <text evidence="2 8">Belongs to the cytochrome P450 family.</text>
</comment>
<dbReference type="PRINTS" id="PR00385">
    <property type="entry name" value="P450"/>
</dbReference>
<dbReference type="InterPro" id="IPR017972">
    <property type="entry name" value="Cyt_P450_CS"/>
</dbReference>
<dbReference type="PRINTS" id="PR00359">
    <property type="entry name" value="BP450"/>
</dbReference>